<evidence type="ECO:0000256" key="3">
    <source>
        <dbReference type="ARBA" id="ARBA00023235"/>
    </source>
</evidence>
<feature type="binding site" evidence="5">
    <location>
        <position position="123"/>
    </location>
    <ligand>
        <name>substrate</name>
    </ligand>
</feature>
<evidence type="ECO:0000256" key="7">
    <source>
        <dbReference type="SAM" id="MobiDB-lite"/>
    </source>
</evidence>
<organism evidence="8 9">
    <name type="scientific">Phytophthora nicotianae P10297</name>
    <dbReference type="NCBI Taxonomy" id="1317064"/>
    <lineage>
        <taxon>Eukaryota</taxon>
        <taxon>Sar</taxon>
        <taxon>Stramenopiles</taxon>
        <taxon>Oomycota</taxon>
        <taxon>Peronosporomycetes</taxon>
        <taxon>Peronosporales</taxon>
        <taxon>Peronosporaceae</taxon>
        <taxon>Phytophthora</taxon>
    </lineage>
</organism>
<feature type="binding site" evidence="5">
    <location>
        <begin position="71"/>
        <end position="78"/>
    </location>
    <ligand>
        <name>substrate</name>
    </ligand>
</feature>
<dbReference type="SUPFAM" id="SSF53254">
    <property type="entry name" value="Phosphoglycerate mutase-like"/>
    <property type="match status" value="1"/>
</dbReference>
<protein>
    <recommendedName>
        <fullName evidence="6">Phosphoglycerate mutase</fullName>
        <ecNumber evidence="6">5.4.2.11</ecNumber>
    </recommendedName>
</protein>
<accession>W2ZQT6</accession>
<dbReference type="EMBL" id="ANIY01001105">
    <property type="protein sequence ID" value="ETP49356.1"/>
    <property type="molecule type" value="Genomic_DNA"/>
</dbReference>
<feature type="binding site" evidence="5">
    <location>
        <begin position="84"/>
        <end position="85"/>
    </location>
    <ligand>
        <name>substrate</name>
    </ligand>
</feature>
<dbReference type="Pfam" id="PF00300">
    <property type="entry name" value="His_Phos_1"/>
    <property type="match status" value="1"/>
</dbReference>
<comment type="catalytic activity">
    <reaction evidence="6">
        <text>(2R)-2-phosphoglycerate = (2R)-3-phosphoglycerate</text>
        <dbReference type="Rhea" id="RHEA:15901"/>
        <dbReference type="ChEBI" id="CHEBI:58272"/>
        <dbReference type="ChEBI" id="CHEBI:58289"/>
        <dbReference type="EC" id="5.4.2.11"/>
    </reaction>
</comment>
<dbReference type="Gene3D" id="3.40.50.1240">
    <property type="entry name" value="Phosphoglycerate mutase-like"/>
    <property type="match status" value="1"/>
</dbReference>
<dbReference type="Proteomes" id="UP000018948">
    <property type="component" value="Unassembled WGS sequence"/>
</dbReference>
<dbReference type="InterPro" id="IPR013078">
    <property type="entry name" value="His_Pase_superF_clade-1"/>
</dbReference>
<feature type="active site" description="Tele-phosphohistidine intermediate" evidence="4">
    <location>
        <position position="72"/>
    </location>
</feature>
<evidence type="ECO:0000313" key="9">
    <source>
        <dbReference type="Proteomes" id="UP000018948"/>
    </source>
</evidence>
<evidence type="ECO:0000256" key="4">
    <source>
        <dbReference type="PIRSR" id="PIRSR613078-1"/>
    </source>
</evidence>
<name>W2ZQT6_PHYNI</name>
<keyword evidence="2 6" id="KW-0324">Glycolysis</keyword>
<feature type="region of interest" description="Disordered" evidence="7">
    <location>
        <begin position="1"/>
        <end position="22"/>
    </location>
</feature>
<feature type="binding site" evidence="5">
    <location>
        <begin position="150"/>
        <end position="153"/>
    </location>
    <ligand>
        <name>substrate</name>
    </ligand>
</feature>
<proteinExistence type="inferred from homology"/>
<dbReference type="InterPro" id="IPR001345">
    <property type="entry name" value="PG/BPGM_mutase_AS"/>
</dbReference>
<dbReference type="PROSITE" id="PS00175">
    <property type="entry name" value="PG_MUTASE"/>
    <property type="match status" value="1"/>
</dbReference>
<gene>
    <name evidence="8" type="ORF">F442_05109</name>
</gene>
<feature type="binding site" evidence="5">
    <location>
        <position position="161"/>
    </location>
    <ligand>
        <name>substrate</name>
    </ligand>
</feature>
<dbReference type="CDD" id="cd07067">
    <property type="entry name" value="HP_PGM_like"/>
    <property type="match status" value="1"/>
</dbReference>
<feature type="binding site" evidence="5">
    <location>
        <begin position="177"/>
        <end position="178"/>
    </location>
    <ligand>
        <name>substrate</name>
    </ligand>
</feature>
<comment type="similarity">
    <text evidence="1 6">Belongs to the phosphoglycerate mutase family. BPG-dependent PGAM subfamily.</text>
</comment>
<dbReference type="InterPro" id="IPR005952">
    <property type="entry name" value="Phosphogly_mut1"/>
</dbReference>
<evidence type="ECO:0000256" key="5">
    <source>
        <dbReference type="PIRSR" id="PIRSR613078-2"/>
    </source>
</evidence>
<keyword evidence="3 6" id="KW-0413">Isomerase</keyword>
<sequence>MTVQVGPQIRSIDSPPSRNRFASCHSSQSLTMVLALRRSLAMSSRVANRSLGMLHQQQKAMKHTHTLVLIRHGESEWNKKNLFTGWYDVQLSEKGNKEAAAAGQLLKKEGYTFDIAYTSYLKRAIRTLWHVLEQTDQMWIPVFKTWRLNERHYGALTGLDKQATVEKHGAEKVLEWRRSYNIPPPDLDTSSEYYPGNDIRYKDVLRRICLWPSLWNSRPPAYCPSGRAPLCLASRRARTW</sequence>
<feature type="active site" description="Proton donor/acceptor" evidence="4">
    <location>
        <position position="150"/>
    </location>
</feature>
<dbReference type="GO" id="GO:0006096">
    <property type="term" value="P:glycolytic process"/>
    <property type="evidence" value="ECO:0007669"/>
    <property type="project" value="UniProtKB-KW"/>
</dbReference>
<evidence type="ECO:0000256" key="2">
    <source>
        <dbReference type="ARBA" id="ARBA00023152"/>
    </source>
</evidence>
<reference evidence="8 9" key="1">
    <citation type="submission" date="2013-11" db="EMBL/GenBank/DDBJ databases">
        <title>The Genome Sequence of Phytophthora parasitica P10297.</title>
        <authorList>
            <consortium name="The Broad Institute Genomics Platform"/>
            <person name="Russ C."/>
            <person name="Tyler B."/>
            <person name="Panabieres F."/>
            <person name="Shan W."/>
            <person name="Tripathy S."/>
            <person name="Grunwald N."/>
            <person name="Machado M."/>
            <person name="Johnson C.S."/>
            <person name="Walker B."/>
            <person name="Young S.K."/>
            <person name="Zeng Q."/>
            <person name="Gargeya S."/>
            <person name="Fitzgerald M."/>
            <person name="Haas B."/>
            <person name="Abouelleil A."/>
            <person name="Allen A.W."/>
            <person name="Alvarado L."/>
            <person name="Arachchi H.M."/>
            <person name="Berlin A.M."/>
            <person name="Chapman S.B."/>
            <person name="Gainer-Dewar J."/>
            <person name="Goldberg J."/>
            <person name="Griggs A."/>
            <person name="Gujja S."/>
            <person name="Hansen M."/>
            <person name="Howarth C."/>
            <person name="Imamovic A."/>
            <person name="Ireland A."/>
            <person name="Larimer J."/>
            <person name="McCowan C."/>
            <person name="Murphy C."/>
            <person name="Pearson M."/>
            <person name="Poon T.W."/>
            <person name="Priest M."/>
            <person name="Roberts A."/>
            <person name="Saif S."/>
            <person name="Shea T."/>
            <person name="Sisk P."/>
            <person name="Sykes S."/>
            <person name="Wortman J."/>
            <person name="Nusbaum C."/>
            <person name="Birren B."/>
        </authorList>
    </citation>
    <scope>NUCLEOTIDE SEQUENCE [LARGE SCALE GENOMIC DNA]</scope>
    <source>
        <strain evidence="8 9">P10297</strain>
    </source>
</reference>
<comment type="caution">
    <text evidence="8">The sequence shown here is derived from an EMBL/GenBank/DDBJ whole genome shotgun (WGS) entry which is preliminary data.</text>
</comment>
<dbReference type="EC" id="5.4.2.11" evidence="6"/>
<dbReference type="AlphaFoldDB" id="W2ZQT6"/>
<dbReference type="SMART" id="SM00855">
    <property type="entry name" value="PGAM"/>
    <property type="match status" value="1"/>
</dbReference>
<evidence type="ECO:0000256" key="1">
    <source>
        <dbReference type="ARBA" id="ARBA00006717"/>
    </source>
</evidence>
<dbReference type="NCBIfam" id="TIGR01258">
    <property type="entry name" value="pgm_1"/>
    <property type="match status" value="1"/>
</dbReference>
<evidence type="ECO:0000256" key="6">
    <source>
        <dbReference type="RuleBase" id="RU004511"/>
    </source>
</evidence>
<evidence type="ECO:0000313" key="8">
    <source>
        <dbReference type="EMBL" id="ETP49356.1"/>
    </source>
</evidence>
<dbReference type="InterPro" id="IPR029033">
    <property type="entry name" value="His_PPase_superfam"/>
</dbReference>
<dbReference type="GO" id="GO:0004619">
    <property type="term" value="F:phosphoglycerate mutase activity"/>
    <property type="evidence" value="ECO:0007669"/>
    <property type="project" value="UniProtKB-EC"/>
</dbReference>
<dbReference type="PANTHER" id="PTHR11931">
    <property type="entry name" value="PHOSPHOGLYCERATE MUTASE"/>
    <property type="match status" value="1"/>
</dbReference>